<name>S2W1Q9_9ACTN</name>
<accession>S2W1Q9</accession>
<comment type="caution">
    <text evidence="2">The sequence shown here is derived from an EMBL/GenBank/DDBJ whole genome shotgun (WGS) entry which is preliminary data.</text>
</comment>
<evidence type="ECO:0000313" key="2">
    <source>
        <dbReference type="EMBL" id="EPD32270.1"/>
    </source>
</evidence>
<dbReference type="SMART" id="SM00332">
    <property type="entry name" value="PP2Cc"/>
    <property type="match status" value="1"/>
</dbReference>
<gene>
    <name evidence="2" type="ORF">HMPREF9306_01839</name>
</gene>
<sequence>MEPVLNENEWRQPPLVEKADVEVQSELEAHLEPGDQSAPRVFESQPASCQRCGGAIDVDGYCSKCGAKAPSMYDHVEIQPQSWVAGVSDRGLRHAKNEDGMHAIASDEPGCWAALVVCDGVSSASDSDVASRAAALAGASALQDLAKDVRMVEENSVQLQASFIAACEAAGEAVLENTDPEDTNPPSCTVAMAAIQDGSVIAGSVGDSRVYWVPENGEVELLSIDDSIAQEHIAAGVAREIAESGPDAHVITRWLGKDCPQILPDVHLMPAQTSAGWLVVCSDGVWNYASEPEDFAVVVRQIMAQADGLAEGTKDLIHWANQQGGIDNATAVIARLEGSADPLDIPTTKIVRNVEQA</sequence>
<dbReference type="STRING" id="883161.HMPREF9306_01839"/>
<dbReference type="Proteomes" id="UP000014417">
    <property type="component" value="Unassembled WGS sequence"/>
</dbReference>
<protein>
    <recommendedName>
        <fullName evidence="1">PPM-type phosphatase domain-containing protein</fullName>
    </recommendedName>
</protein>
<organism evidence="2 3">
    <name type="scientific">Propionimicrobium lymphophilum ACS-093-V-SCH5</name>
    <dbReference type="NCBI Taxonomy" id="883161"/>
    <lineage>
        <taxon>Bacteria</taxon>
        <taxon>Bacillati</taxon>
        <taxon>Actinomycetota</taxon>
        <taxon>Actinomycetes</taxon>
        <taxon>Propionibacteriales</taxon>
        <taxon>Propionibacteriaceae</taxon>
        <taxon>Propionimicrobium</taxon>
    </lineage>
</organism>
<dbReference type="InterPro" id="IPR001932">
    <property type="entry name" value="PPM-type_phosphatase-like_dom"/>
</dbReference>
<evidence type="ECO:0000313" key="3">
    <source>
        <dbReference type="Proteomes" id="UP000014417"/>
    </source>
</evidence>
<keyword evidence="3" id="KW-1185">Reference proteome</keyword>
<evidence type="ECO:0000259" key="1">
    <source>
        <dbReference type="PROSITE" id="PS51746"/>
    </source>
</evidence>
<dbReference type="SUPFAM" id="SSF81606">
    <property type="entry name" value="PP2C-like"/>
    <property type="match status" value="1"/>
</dbReference>
<proteinExistence type="predicted"/>
<dbReference type="EMBL" id="AGZR01000009">
    <property type="protein sequence ID" value="EPD32270.1"/>
    <property type="molecule type" value="Genomic_DNA"/>
</dbReference>
<reference evidence="2 3" key="1">
    <citation type="submission" date="2013-04" db="EMBL/GenBank/DDBJ databases">
        <title>The Genome Sequence of Propionimicrobium lymphophilum ACS-093-V-SCH5.</title>
        <authorList>
            <consortium name="The Broad Institute Genomics Platform"/>
            <person name="Earl A."/>
            <person name="Ward D."/>
            <person name="Feldgarden M."/>
            <person name="Gevers D."/>
            <person name="Saerens B."/>
            <person name="Vaneechoutte M."/>
            <person name="Walker B."/>
            <person name="Young S."/>
            <person name="Zeng Q."/>
            <person name="Gargeya S."/>
            <person name="Fitzgerald M."/>
            <person name="Haas B."/>
            <person name="Abouelleil A."/>
            <person name="Allen A.W."/>
            <person name="Alvarado L."/>
            <person name="Arachchi H.M."/>
            <person name="Berlin A.M."/>
            <person name="Chapman S.B."/>
            <person name="Gainer-Dewar J."/>
            <person name="Goldberg J."/>
            <person name="Griggs A."/>
            <person name="Gujja S."/>
            <person name="Hansen M."/>
            <person name="Howarth C."/>
            <person name="Imamovic A."/>
            <person name="Ireland A."/>
            <person name="Larimer J."/>
            <person name="McCowan C."/>
            <person name="Murphy C."/>
            <person name="Pearson M."/>
            <person name="Poon T.W."/>
            <person name="Priest M."/>
            <person name="Roberts A."/>
            <person name="Saif S."/>
            <person name="Shea T."/>
            <person name="Sisk P."/>
            <person name="Sykes S."/>
            <person name="Wortman J."/>
            <person name="Nusbaum C."/>
            <person name="Birren B."/>
        </authorList>
    </citation>
    <scope>NUCLEOTIDE SEQUENCE [LARGE SCALE GENOMIC DNA]</scope>
    <source>
        <strain evidence="2 3">ACS-093-V-SCH5</strain>
    </source>
</reference>
<dbReference type="Gene3D" id="3.60.40.10">
    <property type="entry name" value="PPM-type phosphatase domain"/>
    <property type="match status" value="1"/>
</dbReference>
<dbReference type="SMART" id="SM00331">
    <property type="entry name" value="PP2C_SIG"/>
    <property type="match status" value="1"/>
</dbReference>
<dbReference type="InterPro" id="IPR036457">
    <property type="entry name" value="PPM-type-like_dom_sf"/>
</dbReference>
<dbReference type="CDD" id="cd00143">
    <property type="entry name" value="PP2Cc"/>
    <property type="match status" value="1"/>
</dbReference>
<dbReference type="PROSITE" id="PS51746">
    <property type="entry name" value="PPM_2"/>
    <property type="match status" value="1"/>
</dbReference>
<dbReference type="Pfam" id="PF13672">
    <property type="entry name" value="PP2C_2"/>
    <property type="match status" value="1"/>
</dbReference>
<dbReference type="PATRIC" id="fig|883161.3.peg.1826"/>
<dbReference type="HOGENOM" id="CLU_034545_2_1_11"/>
<dbReference type="AlphaFoldDB" id="S2W1Q9"/>
<feature type="domain" description="PPM-type phosphatase" evidence="1">
    <location>
        <begin position="83"/>
        <end position="336"/>
    </location>
</feature>